<name>A0ABT7SKL5_9CELL</name>
<proteinExistence type="predicted"/>
<dbReference type="GO" id="GO:0016787">
    <property type="term" value="F:hydrolase activity"/>
    <property type="evidence" value="ECO:0007669"/>
    <property type="project" value="UniProtKB-KW"/>
</dbReference>
<accession>A0ABT7SKL5</accession>
<organism evidence="4 5">
    <name type="scientific">Cellulomonas alba</name>
    <dbReference type="NCBI Taxonomy" id="3053467"/>
    <lineage>
        <taxon>Bacteria</taxon>
        <taxon>Bacillati</taxon>
        <taxon>Actinomycetota</taxon>
        <taxon>Actinomycetes</taxon>
        <taxon>Micrococcales</taxon>
        <taxon>Cellulomonadaceae</taxon>
        <taxon>Cellulomonas</taxon>
    </lineage>
</organism>
<evidence type="ECO:0000256" key="1">
    <source>
        <dbReference type="ARBA" id="ARBA00022729"/>
    </source>
</evidence>
<reference evidence="4 5" key="1">
    <citation type="submission" date="2023-06" db="EMBL/GenBank/DDBJ databases">
        <title>Cellulomonas sp. MW4 Whole genome sequence.</title>
        <authorList>
            <person name="Park S."/>
        </authorList>
    </citation>
    <scope>NUCLEOTIDE SEQUENCE [LARGE SCALE GENOMIC DNA]</scope>
    <source>
        <strain evidence="4 5">MW4</strain>
    </source>
</reference>
<keyword evidence="5" id="KW-1185">Reference proteome</keyword>
<feature type="chain" id="PRO_5046981357" evidence="2">
    <location>
        <begin position="30"/>
        <end position="186"/>
    </location>
</feature>
<keyword evidence="4" id="KW-0378">Hydrolase</keyword>
<dbReference type="Gene3D" id="2.70.70.10">
    <property type="entry name" value="Glucose Permease (Domain IIA)"/>
    <property type="match status" value="1"/>
</dbReference>
<dbReference type="Proteomes" id="UP001529338">
    <property type="component" value="Unassembled WGS sequence"/>
</dbReference>
<dbReference type="PANTHER" id="PTHR21666">
    <property type="entry name" value="PEPTIDASE-RELATED"/>
    <property type="match status" value="1"/>
</dbReference>
<dbReference type="InterPro" id="IPR050570">
    <property type="entry name" value="Cell_wall_metabolism_enzyme"/>
</dbReference>
<protein>
    <submittedName>
        <fullName evidence="4">M23 family metallopeptidase</fullName>
        <ecNumber evidence="4">3.4.-.-</ecNumber>
    </submittedName>
</protein>
<feature type="domain" description="M23ase beta-sheet core" evidence="3">
    <location>
        <begin position="66"/>
        <end position="160"/>
    </location>
</feature>
<keyword evidence="1 2" id="KW-0732">Signal</keyword>
<dbReference type="PANTHER" id="PTHR21666:SF289">
    <property type="entry name" value="L-ALA--D-GLU ENDOPEPTIDASE"/>
    <property type="match status" value="1"/>
</dbReference>
<feature type="signal peptide" evidence="2">
    <location>
        <begin position="1"/>
        <end position="29"/>
    </location>
</feature>
<dbReference type="CDD" id="cd12797">
    <property type="entry name" value="M23_peptidase"/>
    <property type="match status" value="1"/>
</dbReference>
<evidence type="ECO:0000313" key="5">
    <source>
        <dbReference type="Proteomes" id="UP001529338"/>
    </source>
</evidence>
<dbReference type="EMBL" id="JAUCGQ010000002">
    <property type="protein sequence ID" value="MDM7856082.1"/>
    <property type="molecule type" value="Genomic_DNA"/>
</dbReference>
<dbReference type="RefSeq" id="WP_289456156.1">
    <property type="nucleotide sequence ID" value="NZ_JAUCGQ010000002.1"/>
</dbReference>
<dbReference type="InterPro" id="IPR011055">
    <property type="entry name" value="Dup_hybrid_motif"/>
</dbReference>
<evidence type="ECO:0000259" key="3">
    <source>
        <dbReference type="Pfam" id="PF01551"/>
    </source>
</evidence>
<comment type="caution">
    <text evidence="4">The sequence shown here is derived from an EMBL/GenBank/DDBJ whole genome shotgun (WGS) entry which is preliminary data.</text>
</comment>
<dbReference type="SUPFAM" id="SSF51261">
    <property type="entry name" value="Duplicated hybrid motif"/>
    <property type="match status" value="1"/>
</dbReference>
<evidence type="ECO:0000313" key="4">
    <source>
        <dbReference type="EMBL" id="MDM7856082.1"/>
    </source>
</evidence>
<dbReference type="Pfam" id="PF01551">
    <property type="entry name" value="Peptidase_M23"/>
    <property type="match status" value="1"/>
</dbReference>
<dbReference type="EC" id="3.4.-.-" evidence="4"/>
<gene>
    <name evidence="4" type="ORF">QRT04_14185</name>
</gene>
<evidence type="ECO:0000256" key="2">
    <source>
        <dbReference type="SAM" id="SignalP"/>
    </source>
</evidence>
<sequence>MTSHLFRTAVAAGATVVLGALLVVTAASGASPPPAPDAAVAYRLPVAGLARVVHPFDPPPQPWAAGHRGVDLAAPARADVLAPGDGVVVFAGRVAGRGVVAVAHPDGLRTSLEPVRATVPVGTRLEAGERVGVLDGVSAHCAPVTCLHWGVRRGAVYLDPLRLVPSSGPIVLLPLEGDAVPDAADP</sequence>
<dbReference type="InterPro" id="IPR016047">
    <property type="entry name" value="M23ase_b-sheet_dom"/>
</dbReference>